<feature type="region of interest" description="Disordered" evidence="1">
    <location>
        <begin position="1"/>
        <end position="32"/>
    </location>
</feature>
<feature type="compositionally biased region" description="Basic and acidic residues" evidence="1">
    <location>
        <begin position="283"/>
        <end position="297"/>
    </location>
</feature>
<proteinExistence type="predicted"/>
<evidence type="ECO:0000313" key="2">
    <source>
        <dbReference type="EMBL" id="ATN96243.1"/>
    </source>
</evidence>
<evidence type="ECO:0000256" key="1">
    <source>
        <dbReference type="SAM" id="MobiDB-lite"/>
    </source>
</evidence>
<protein>
    <submittedName>
        <fullName evidence="2">MAT1-1-4</fullName>
    </submittedName>
</protein>
<organism evidence="2">
    <name type="scientific">Eutiarosporella darliae</name>
    <dbReference type="NCBI Taxonomy" id="1686409"/>
    <lineage>
        <taxon>Eukaryota</taxon>
        <taxon>Fungi</taxon>
        <taxon>Dikarya</taxon>
        <taxon>Ascomycota</taxon>
        <taxon>Pezizomycotina</taxon>
        <taxon>Dothideomycetes</taxon>
        <taxon>Dothideomycetes incertae sedis</taxon>
        <taxon>Botryosphaeriales</taxon>
        <taxon>Botryosphaeriaceae</taxon>
        <taxon>Eutiarosporella</taxon>
    </lineage>
</organism>
<dbReference type="EMBL" id="KY196238">
    <property type="protein sequence ID" value="ATN96243.1"/>
    <property type="molecule type" value="Genomic_DNA"/>
</dbReference>
<accession>A0A2D1GT33</accession>
<sequence>MTLLRPSTDASIAPSMPHKNAMPVDSYEEAPECGRGSAEHLAGLLSSLEFLIDNYSTSHRPDTTEMLDMIDHVLKQCHDLLDDPNAIKDAAIRNEFFEGLREVAAAVNVVVDKRRELRTAISVIPDRIARILDESSGYRPNRPRWGQFLGFNAPGSMPKITVVRNPNNVELNRGYQILPPAGIGILRHWDFQVRLIVREIDPFMIEGTLPGRFEWGIRGIHKLALGVRRFDPMTTMPSPWLLQPRFELPHKSMLFNGFRVELEAVDRFIGDFAKNVTPYDAFREPREKGTMPSDAEKKRRRDSPEPFELVPSYQIGQNLANNTFTFERAVELAPDGAGVVRPQERFNFVLIQHQIEWDDLECAREARPLSDADYKKWEAEEKIREKIYEEASRTQT</sequence>
<reference evidence="2" key="1">
    <citation type="submission" date="2016-11" db="EMBL/GenBank/DDBJ databases">
        <title>Transition to homothallism is hypothesised to have facilitated speciation among three emerging Botryosphaeriaceae wheat-pathogens.</title>
        <authorList>
            <person name="Thynne E."/>
            <person name="McDonald M.C."/>
            <person name="Solomon P.S."/>
        </authorList>
    </citation>
    <scope>NUCLEOTIDE SEQUENCE</scope>
</reference>
<feature type="region of interest" description="Disordered" evidence="1">
    <location>
        <begin position="283"/>
        <end position="307"/>
    </location>
</feature>
<dbReference type="AlphaFoldDB" id="A0A2D1GT33"/>
<name>A0A2D1GT33_9PEZI</name>